<evidence type="ECO:0000259" key="1">
    <source>
        <dbReference type="Pfam" id="PF00534"/>
    </source>
</evidence>
<sequence length="348" mass="38237">MSLLVYILHCGQLYGTERMALATLGELWGRADVMLLAPEGPVHFEAARLGIKSKPYRSMTDLAGKLWHLLASPGTKVCTTSVSQSLITCLLGAIRRHVPRQVHIVHGGTDEHLSYGRKHWLQPLGIELVAVSAYVRERLLAHHCVPRQITVIENFLSGAYPERGVLRQLDQLRVCMITRLDPIKQVGVAIDAWNAMPSFGRPHLRVCGTGWQLEELLTRAAVNADIELLGYVSDTRQELLRSDLYLHTCGAEPFGLAILEAMVVGVPVLVPDTGGASLLVEPGVNGFCYRTGDALDLQRQIEKIAAMSAEELNAIVAQARRMLRGRFSASERANDYAALLGLEARHAS</sequence>
<gene>
    <name evidence="2" type="ORF">INR99_09400</name>
</gene>
<reference evidence="2 3" key="1">
    <citation type="submission" date="2020-10" db="EMBL/GenBank/DDBJ databases">
        <title>The genome sequence of Chitinilyticum litopenaei 4Y14.</title>
        <authorList>
            <person name="Liu Y."/>
        </authorList>
    </citation>
    <scope>NUCLEOTIDE SEQUENCE [LARGE SCALE GENOMIC DNA]</scope>
    <source>
        <strain evidence="2 3">4Y14</strain>
    </source>
</reference>
<dbReference type="Gene3D" id="3.40.50.2000">
    <property type="entry name" value="Glycogen Phosphorylase B"/>
    <property type="match status" value="2"/>
</dbReference>
<protein>
    <submittedName>
        <fullName evidence="2">Glycosyltransferase family 4 protein</fullName>
    </submittedName>
</protein>
<proteinExistence type="predicted"/>
<dbReference type="CDD" id="cd03801">
    <property type="entry name" value="GT4_PimA-like"/>
    <property type="match status" value="1"/>
</dbReference>
<name>A0A8J7K8I6_9NEIS</name>
<dbReference type="RefSeq" id="WP_194116089.1">
    <property type="nucleotide sequence ID" value="NZ_JADFUA010000004.1"/>
</dbReference>
<dbReference type="PANTHER" id="PTHR12526">
    <property type="entry name" value="GLYCOSYLTRANSFERASE"/>
    <property type="match status" value="1"/>
</dbReference>
<dbReference type="Proteomes" id="UP000604481">
    <property type="component" value="Unassembled WGS sequence"/>
</dbReference>
<comment type="caution">
    <text evidence="2">The sequence shown here is derived from an EMBL/GenBank/DDBJ whole genome shotgun (WGS) entry which is preliminary data.</text>
</comment>
<accession>A0A8J7K8I6</accession>
<keyword evidence="3" id="KW-1185">Reference proteome</keyword>
<dbReference type="GO" id="GO:0016757">
    <property type="term" value="F:glycosyltransferase activity"/>
    <property type="evidence" value="ECO:0007669"/>
    <property type="project" value="InterPro"/>
</dbReference>
<dbReference type="Pfam" id="PF00534">
    <property type="entry name" value="Glycos_transf_1"/>
    <property type="match status" value="1"/>
</dbReference>
<evidence type="ECO:0000313" key="2">
    <source>
        <dbReference type="EMBL" id="MBE9609568.1"/>
    </source>
</evidence>
<feature type="domain" description="Glycosyl transferase family 1" evidence="1">
    <location>
        <begin position="169"/>
        <end position="321"/>
    </location>
</feature>
<organism evidence="2 3">
    <name type="scientific">Chitinilyticum piscinae</name>
    <dbReference type="NCBI Taxonomy" id="2866724"/>
    <lineage>
        <taxon>Bacteria</taxon>
        <taxon>Pseudomonadati</taxon>
        <taxon>Pseudomonadota</taxon>
        <taxon>Betaproteobacteria</taxon>
        <taxon>Neisseriales</taxon>
        <taxon>Chitinibacteraceae</taxon>
        <taxon>Chitinilyticum</taxon>
    </lineage>
</organism>
<dbReference type="AlphaFoldDB" id="A0A8J7K8I6"/>
<dbReference type="EMBL" id="JADFUA010000004">
    <property type="protein sequence ID" value="MBE9609568.1"/>
    <property type="molecule type" value="Genomic_DNA"/>
</dbReference>
<dbReference type="InterPro" id="IPR001296">
    <property type="entry name" value="Glyco_trans_1"/>
</dbReference>
<dbReference type="SUPFAM" id="SSF53756">
    <property type="entry name" value="UDP-Glycosyltransferase/glycogen phosphorylase"/>
    <property type="match status" value="1"/>
</dbReference>
<evidence type="ECO:0000313" key="3">
    <source>
        <dbReference type="Proteomes" id="UP000604481"/>
    </source>
</evidence>